<feature type="repeat" description="TPR" evidence="3">
    <location>
        <begin position="81"/>
        <end position="114"/>
    </location>
</feature>
<keyword evidence="2 3" id="KW-0802">TPR repeat</keyword>
<dbReference type="PROSITE" id="PS50005">
    <property type="entry name" value="TPR"/>
    <property type="match status" value="5"/>
</dbReference>
<dbReference type="Pfam" id="PF13181">
    <property type="entry name" value="TPR_8"/>
    <property type="match status" value="3"/>
</dbReference>
<dbReference type="PANTHER" id="PTHR12558:SF13">
    <property type="entry name" value="CELL DIVISION CYCLE PROTEIN 27 HOMOLOG"/>
    <property type="match status" value="1"/>
</dbReference>
<dbReference type="SMART" id="SM00028">
    <property type="entry name" value="TPR"/>
    <property type="match status" value="9"/>
</dbReference>
<feature type="repeat" description="TPR" evidence="3">
    <location>
        <begin position="532"/>
        <end position="565"/>
    </location>
</feature>
<dbReference type="SUPFAM" id="SSF48452">
    <property type="entry name" value="TPR-like"/>
    <property type="match status" value="3"/>
</dbReference>
<dbReference type="InterPro" id="IPR019734">
    <property type="entry name" value="TPR_rpt"/>
</dbReference>
<dbReference type="InterPro" id="IPR011990">
    <property type="entry name" value="TPR-like_helical_dom_sf"/>
</dbReference>
<evidence type="ECO:0000256" key="4">
    <source>
        <dbReference type="SAM" id="SignalP"/>
    </source>
</evidence>
<accession>A0A419S1J5</accession>
<feature type="repeat" description="TPR" evidence="3">
    <location>
        <begin position="323"/>
        <end position="356"/>
    </location>
</feature>
<comment type="caution">
    <text evidence="5">The sequence shown here is derived from an EMBL/GenBank/DDBJ whole genome shotgun (WGS) entry which is preliminary data.</text>
</comment>
<keyword evidence="6" id="KW-1185">Reference proteome</keyword>
<dbReference type="Pfam" id="PF13432">
    <property type="entry name" value="TPR_16"/>
    <property type="match status" value="1"/>
</dbReference>
<keyword evidence="1" id="KW-0677">Repeat</keyword>
<evidence type="ECO:0000313" key="6">
    <source>
        <dbReference type="Proteomes" id="UP000283433"/>
    </source>
</evidence>
<proteinExistence type="predicted"/>
<gene>
    <name evidence="5" type="ORF">BCY91_11905</name>
</gene>
<feature type="signal peptide" evidence="4">
    <location>
        <begin position="1"/>
        <end position="20"/>
    </location>
</feature>
<dbReference type="AlphaFoldDB" id="A0A419S1J5"/>
<reference evidence="5 6" key="1">
    <citation type="submission" date="2016-07" db="EMBL/GenBank/DDBJ databases">
        <title>Genome of Pelobium manganitolerans.</title>
        <authorList>
            <person name="Wu S."/>
            <person name="Wang G."/>
        </authorList>
    </citation>
    <scope>NUCLEOTIDE SEQUENCE [LARGE SCALE GENOMIC DNA]</scope>
    <source>
        <strain evidence="5 6">YS-25</strain>
    </source>
</reference>
<protein>
    <submittedName>
        <fullName evidence="5">Uncharacterized protein</fullName>
    </submittedName>
</protein>
<evidence type="ECO:0000313" key="5">
    <source>
        <dbReference type="EMBL" id="RKD12353.1"/>
    </source>
</evidence>
<evidence type="ECO:0000256" key="3">
    <source>
        <dbReference type="PROSITE-ProRule" id="PRU00339"/>
    </source>
</evidence>
<dbReference type="InterPro" id="IPR013105">
    <property type="entry name" value="TPR_2"/>
</dbReference>
<dbReference type="Proteomes" id="UP000283433">
    <property type="component" value="Unassembled WGS sequence"/>
</dbReference>
<organism evidence="5 6">
    <name type="scientific">Pelobium manganitolerans</name>
    <dbReference type="NCBI Taxonomy" id="1842495"/>
    <lineage>
        <taxon>Bacteria</taxon>
        <taxon>Pseudomonadati</taxon>
        <taxon>Bacteroidota</taxon>
        <taxon>Sphingobacteriia</taxon>
        <taxon>Sphingobacteriales</taxon>
        <taxon>Sphingobacteriaceae</taxon>
        <taxon>Pelobium</taxon>
    </lineage>
</organism>
<feature type="repeat" description="TPR" evidence="3">
    <location>
        <begin position="217"/>
        <end position="250"/>
    </location>
</feature>
<keyword evidence="4" id="KW-0732">Signal</keyword>
<name>A0A419S1J5_9SPHI</name>
<dbReference type="EMBL" id="MBTA01000030">
    <property type="protein sequence ID" value="RKD12353.1"/>
    <property type="molecule type" value="Genomic_DNA"/>
</dbReference>
<dbReference type="PANTHER" id="PTHR12558">
    <property type="entry name" value="CELL DIVISION CYCLE 16,23,27"/>
    <property type="match status" value="1"/>
</dbReference>
<evidence type="ECO:0000256" key="1">
    <source>
        <dbReference type="ARBA" id="ARBA00022737"/>
    </source>
</evidence>
<feature type="chain" id="PRO_5019309397" evidence="4">
    <location>
        <begin position="21"/>
        <end position="579"/>
    </location>
</feature>
<dbReference type="Pfam" id="PF07719">
    <property type="entry name" value="TPR_2"/>
    <property type="match status" value="2"/>
</dbReference>
<sequence length="579" mass="66752">MLKRGFFSASLVLLCLFAVAQKKKGDKEQRVFVLSGNILSAADSNRVLQLYYNGLREKVVDNATLAIERFMQAVKTDPLHHPSYFELGQIYFKKGDLEKARLYAEKAVAIKTDNQWYWLLVANIYQQQQDYKLLNYALDELLQLAPDKLDYRFDKANALFMLGKFDESLRAYKALEDKIGLTDEVLQGRQRIYLKKGQFDKAVADLKELISNNPAEVRNYLYLGDLYYSEKKMAEALEVYRQAKQLDENNPFTRMAIAQILESQKKTDEAFEEVKAAFLQPSFGIDQKVKMVIKYFEAFPDQKAIARAEALAQAITEAHPTDPKAFSLYGDVLFQKADYPNAKKAYQQALALNKNVYLIWDQLLRINLYQNDAVALVKDGEEAISYFPNQYGLYFYVGIGYQLQKKSAQAITYLNNALAYDIDNVPLKAQIYSSLGDAYEAQKMYKESVAAYEKSLVLEPENTYTLNNYAYYLSLRNEDLAKAEKMSIKSNQLEKDNASFQDTYAWILFKLKKYAEAKEWMQKAIRNNPNSPVQYEHLGDILFKLGQTAEALENWSKSLKLNADNPLLKRKINEKKYIE</sequence>
<evidence type="ECO:0000256" key="2">
    <source>
        <dbReference type="ARBA" id="ARBA00022803"/>
    </source>
</evidence>
<dbReference type="Gene3D" id="1.25.40.10">
    <property type="entry name" value="Tetratricopeptide repeat domain"/>
    <property type="match status" value="5"/>
</dbReference>
<feature type="repeat" description="TPR" evidence="3">
    <location>
        <begin position="429"/>
        <end position="462"/>
    </location>
</feature>